<dbReference type="InterPro" id="IPR019776">
    <property type="entry name" value="Flagellar_basal_body_rod_CS"/>
</dbReference>
<dbReference type="GO" id="GO:0030694">
    <property type="term" value="C:bacterial-type flagellum basal body, rod"/>
    <property type="evidence" value="ECO:0007669"/>
    <property type="project" value="InterPro"/>
</dbReference>
<feature type="domain" description="Flagellar basal body rod protein N-terminal" evidence="8">
    <location>
        <begin position="12"/>
        <end position="39"/>
    </location>
</feature>
<evidence type="ECO:0000256" key="4">
    <source>
        <dbReference type="ARBA" id="ARBA00023143"/>
    </source>
</evidence>
<dbReference type="PROSITE" id="PS00588">
    <property type="entry name" value="FLAGELLA_BB_ROD"/>
    <property type="match status" value="1"/>
</dbReference>
<protein>
    <recommendedName>
        <fullName evidence="3 6">Flagellar basal body rod protein FlgB</fullName>
    </recommendedName>
</protein>
<name>A0A919F5A4_9XANT</name>
<keyword evidence="9" id="KW-0969">Cilium</keyword>
<dbReference type="RefSeq" id="WP_140721393.1">
    <property type="nucleotide sequence ID" value="NZ_BNBA01000001.1"/>
</dbReference>
<dbReference type="PANTHER" id="PTHR30435:SF12">
    <property type="entry name" value="FLAGELLAR BASAL BODY ROD PROTEIN FLGB"/>
    <property type="match status" value="1"/>
</dbReference>
<feature type="region of interest" description="Disordered" evidence="7">
    <location>
        <begin position="55"/>
        <end position="95"/>
    </location>
</feature>
<sequence>MSNPISAYFGVHGAALPLREERLKLIASNLSNADTPGYKAKDLDFDAALQASMRRQGPLATTDERHVAIPDQGPGPFLFNRESTQPSLDGNTVDPDLERAAYGRAALEYRASLSFLESKVKSMLTAITGQ</sequence>
<reference evidence="9" key="2">
    <citation type="submission" date="2020-09" db="EMBL/GenBank/DDBJ databases">
        <authorList>
            <person name="Sun Q."/>
            <person name="Ohkuma M."/>
        </authorList>
    </citation>
    <scope>NUCLEOTIDE SEQUENCE</scope>
    <source>
        <strain evidence="9">JCM 13306</strain>
    </source>
</reference>
<dbReference type="InterPro" id="IPR001444">
    <property type="entry name" value="Flag_bb_rod_N"/>
</dbReference>
<dbReference type="EMBL" id="BNBA01000001">
    <property type="protein sequence ID" value="GHH46418.1"/>
    <property type="molecule type" value="Genomic_DNA"/>
</dbReference>
<evidence type="ECO:0000259" key="8">
    <source>
        <dbReference type="Pfam" id="PF00460"/>
    </source>
</evidence>
<evidence type="ECO:0000256" key="5">
    <source>
        <dbReference type="ARBA" id="ARBA00024934"/>
    </source>
</evidence>
<keyword evidence="4 6" id="KW-0975">Bacterial flagellum</keyword>
<dbReference type="GO" id="GO:0071978">
    <property type="term" value="P:bacterial-type flagellum-dependent swarming motility"/>
    <property type="evidence" value="ECO:0007669"/>
    <property type="project" value="TreeGrafter"/>
</dbReference>
<evidence type="ECO:0000256" key="1">
    <source>
        <dbReference type="ARBA" id="ARBA00004117"/>
    </source>
</evidence>
<dbReference type="Pfam" id="PF00460">
    <property type="entry name" value="Flg_bb_rod"/>
    <property type="match status" value="1"/>
</dbReference>
<evidence type="ECO:0000313" key="10">
    <source>
        <dbReference type="Proteomes" id="UP000623958"/>
    </source>
</evidence>
<comment type="similarity">
    <text evidence="2 6">Belongs to the flagella basal body rod proteins family.</text>
</comment>
<dbReference type="NCBIfam" id="NF009263">
    <property type="entry name" value="PRK12620.1"/>
    <property type="match status" value="1"/>
</dbReference>
<dbReference type="PANTHER" id="PTHR30435">
    <property type="entry name" value="FLAGELLAR PROTEIN"/>
    <property type="match status" value="1"/>
</dbReference>
<reference evidence="9" key="1">
    <citation type="journal article" date="2014" name="Int. J. Syst. Evol. Microbiol.">
        <title>Complete genome sequence of Corynebacterium casei LMG S-19264T (=DSM 44701T), isolated from a smear-ripened cheese.</title>
        <authorList>
            <consortium name="US DOE Joint Genome Institute (JGI-PGF)"/>
            <person name="Walter F."/>
            <person name="Albersmeier A."/>
            <person name="Kalinowski J."/>
            <person name="Ruckert C."/>
        </authorList>
    </citation>
    <scope>NUCLEOTIDE SEQUENCE</scope>
    <source>
        <strain evidence="9">JCM 13306</strain>
    </source>
</reference>
<evidence type="ECO:0000256" key="6">
    <source>
        <dbReference type="PIRNR" id="PIRNR002889"/>
    </source>
</evidence>
<evidence type="ECO:0000256" key="7">
    <source>
        <dbReference type="SAM" id="MobiDB-lite"/>
    </source>
</evidence>
<comment type="caution">
    <text evidence="9">The sequence shown here is derived from an EMBL/GenBank/DDBJ whole genome shotgun (WGS) entry which is preliminary data.</text>
</comment>
<proteinExistence type="inferred from homology"/>
<evidence type="ECO:0000256" key="3">
    <source>
        <dbReference type="ARBA" id="ARBA00014376"/>
    </source>
</evidence>
<dbReference type="PIRSF" id="PIRSF002889">
    <property type="entry name" value="Rod_FlgB"/>
    <property type="match status" value="1"/>
</dbReference>
<keyword evidence="10" id="KW-1185">Reference proteome</keyword>
<comment type="function">
    <text evidence="5 6">Structural component of flagellum, the bacterial motility apparatus. Part of the rod structure of flagellar basal body.</text>
</comment>
<comment type="subunit">
    <text evidence="6">The basal body constitutes a major portion of the flagellar organelle and consists of a number of rings mounted on a central rod.</text>
</comment>
<gene>
    <name evidence="9" type="primary">flgB</name>
    <name evidence="9" type="ORF">GCM10009090_01480</name>
</gene>
<dbReference type="NCBIfam" id="TIGR01396">
    <property type="entry name" value="FlgB"/>
    <property type="match status" value="1"/>
</dbReference>
<dbReference type="InterPro" id="IPR006300">
    <property type="entry name" value="FlgB"/>
</dbReference>
<organism evidence="9 10">
    <name type="scientific">Xanthomonas boreopolis</name>
    <dbReference type="NCBI Taxonomy" id="86183"/>
    <lineage>
        <taxon>Bacteria</taxon>
        <taxon>Pseudomonadati</taxon>
        <taxon>Pseudomonadota</taxon>
        <taxon>Gammaproteobacteria</taxon>
        <taxon>Lysobacterales</taxon>
        <taxon>Lysobacteraceae</taxon>
        <taxon>Xanthomonas</taxon>
    </lineage>
</organism>
<dbReference type="AlphaFoldDB" id="A0A919F5A4"/>
<dbReference type="Proteomes" id="UP000623958">
    <property type="component" value="Unassembled WGS sequence"/>
</dbReference>
<feature type="compositionally biased region" description="Polar residues" evidence="7">
    <location>
        <begin position="81"/>
        <end position="90"/>
    </location>
</feature>
<comment type="subcellular location">
    <subcellularLocation>
        <location evidence="1 6">Bacterial flagellum basal body</location>
    </subcellularLocation>
</comment>
<evidence type="ECO:0000313" key="9">
    <source>
        <dbReference type="EMBL" id="GHH46418.1"/>
    </source>
</evidence>
<evidence type="ECO:0000256" key="2">
    <source>
        <dbReference type="ARBA" id="ARBA00009677"/>
    </source>
</evidence>
<keyword evidence="9" id="KW-0966">Cell projection</keyword>
<keyword evidence="9" id="KW-0282">Flagellum</keyword>
<accession>A0A919F5A4</accession>